<name>A0ABX5QTM3_9BACT</name>
<keyword evidence="1" id="KW-1133">Transmembrane helix</keyword>
<evidence type="ECO:0008006" key="4">
    <source>
        <dbReference type="Google" id="ProtNLM"/>
    </source>
</evidence>
<reference evidence="2 3" key="1">
    <citation type="submission" date="2018-01" db="EMBL/GenBank/DDBJ databases">
        <title>The whole genome sequencing and assembly of Fervidobacterium changbaicum CBS-1 strain.</title>
        <authorList>
            <person name="Kim J.-Y."/>
            <person name="Park M.-K."/>
            <person name="Yi H."/>
            <person name="Bahn Y.-S."/>
            <person name="Kim J.F."/>
            <person name="Lee D.-W."/>
        </authorList>
    </citation>
    <scope>NUCLEOTIDE SEQUENCE [LARGE SCALE GENOMIC DNA]</scope>
    <source>
        <strain evidence="2 3">CBS-1</strain>
    </source>
</reference>
<feature type="transmembrane region" description="Helical" evidence="1">
    <location>
        <begin position="362"/>
        <end position="384"/>
    </location>
</feature>
<sequence>MRFLDSFNTFSYIIMNPFGGEVLKLIRATFILSFVILIVTPSILPDSVDFLLTVLTNKKIGRFYIPYNLYFLLILFAAYFLTSFLLGIVKVALAKTRNPIKKSYVILCLLLLIVFIVPDFFLTKAYDKVLIAYGNVLLPFFVFYLAFKETSRCFRRTFLGLLYLVYFFIVFQVIYFSLVNPRISWTHEIVQFLGFRIHRVTVTSGPATATSFIIIALYVLLKTLEGNTKLIKLLTVLAVVSVFLTLTRTALIIISIMVVKDILSFRLRKADKLPFFAAILLLFLLIFFLLFINRWLYGHGVEGDRYRLLRLTEAVQIYKKGDILHKTFGTGFGTSYTRQISNISYLENVEDFYLKSPHNTHVILINEIGFLRLSILCIIFAFLVRKAKTPLKEFIVLTLVVGMNTEVIYIYHFWNWAFIATLAGAAFEM</sequence>
<evidence type="ECO:0000313" key="3">
    <source>
        <dbReference type="Proteomes" id="UP000288947"/>
    </source>
</evidence>
<feature type="transmembrane region" description="Helical" evidence="1">
    <location>
        <begin position="233"/>
        <end position="259"/>
    </location>
</feature>
<feature type="transmembrane region" description="Helical" evidence="1">
    <location>
        <begin position="25"/>
        <end position="44"/>
    </location>
</feature>
<keyword evidence="1" id="KW-0472">Membrane</keyword>
<protein>
    <recommendedName>
        <fullName evidence="4">O-antigen ligase</fullName>
    </recommendedName>
</protein>
<feature type="transmembrane region" description="Helical" evidence="1">
    <location>
        <begin position="198"/>
        <end position="221"/>
    </location>
</feature>
<evidence type="ECO:0000313" key="2">
    <source>
        <dbReference type="EMBL" id="QAV33758.1"/>
    </source>
</evidence>
<keyword evidence="3" id="KW-1185">Reference proteome</keyword>
<dbReference type="EMBL" id="CP026721">
    <property type="protein sequence ID" value="QAV33758.1"/>
    <property type="molecule type" value="Genomic_DNA"/>
</dbReference>
<feature type="transmembrane region" description="Helical" evidence="1">
    <location>
        <begin position="104"/>
        <end position="123"/>
    </location>
</feature>
<evidence type="ECO:0000256" key="1">
    <source>
        <dbReference type="SAM" id="Phobius"/>
    </source>
</evidence>
<feature type="transmembrane region" description="Helical" evidence="1">
    <location>
        <begin position="129"/>
        <end position="147"/>
    </location>
</feature>
<accession>A0ABX5QTM3</accession>
<keyword evidence="1" id="KW-0812">Transmembrane</keyword>
<feature type="transmembrane region" description="Helical" evidence="1">
    <location>
        <begin position="64"/>
        <end position="92"/>
    </location>
</feature>
<dbReference type="Proteomes" id="UP000288947">
    <property type="component" value="Chromosome"/>
</dbReference>
<feature type="transmembrane region" description="Helical" evidence="1">
    <location>
        <begin position="159"/>
        <end position="178"/>
    </location>
</feature>
<gene>
    <name evidence="2" type="ORF">CBS1_08530</name>
</gene>
<organism evidence="2 3">
    <name type="scientific">Fervidobacterium changbaicum</name>
    <dbReference type="NCBI Taxonomy" id="310769"/>
    <lineage>
        <taxon>Bacteria</taxon>
        <taxon>Thermotogati</taxon>
        <taxon>Thermotogota</taxon>
        <taxon>Thermotogae</taxon>
        <taxon>Thermotogales</taxon>
        <taxon>Fervidobacteriaceae</taxon>
        <taxon>Fervidobacterium</taxon>
    </lineage>
</organism>
<proteinExistence type="predicted"/>
<feature type="transmembrane region" description="Helical" evidence="1">
    <location>
        <begin position="275"/>
        <end position="297"/>
    </location>
</feature>